<dbReference type="InterPro" id="IPR012347">
    <property type="entry name" value="Ferritin-like"/>
</dbReference>
<comment type="caution">
    <text evidence="1">The sequence shown here is derived from an EMBL/GenBank/DDBJ whole genome shotgun (WGS) entry which is preliminary data.</text>
</comment>
<organism evidence="1 2">
    <name type="scientific">Conexibacter stalactiti</name>
    <dbReference type="NCBI Taxonomy" id="1940611"/>
    <lineage>
        <taxon>Bacteria</taxon>
        <taxon>Bacillati</taxon>
        <taxon>Actinomycetota</taxon>
        <taxon>Thermoleophilia</taxon>
        <taxon>Solirubrobacterales</taxon>
        <taxon>Conexibacteraceae</taxon>
        <taxon>Conexibacter</taxon>
    </lineage>
</organism>
<evidence type="ECO:0000313" key="2">
    <source>
        <dbReference type="Proteomes" id="UP001284601"/>
    </source>
</evidence>
<accession>A0ABU4HT59</accession>
<dbReference type="EMBL" id="JAWSTH010000056">
    <property type="protein sequence ID" value="MDW5596458.1"/>
    <property type="molecule type" value="Genomic_DNA"/>
</dbReference>
<sequence length="229" mass="23759">MKPQLTDLISLETLDRDGALREQEEAVAGDTRADLFRKAGIAGGSLIASGVLFGGLPALASAAKPSKKQDVAILNYALTLEYLEAAFYKEALRAGFPGALGEFARLVAADEAAHVAVLKRVLGSAAVKSPSFDFGDTTSDEARFRATAFALETTGVAAYSGQATNIKQVPIIRAAVSILTIEARHAGAIAALNGDITGRSGVTPNGAFDVAYSMKRVLSIVRGTGFITG</sequence>
<keyword evidence="2" id="KW-1185">Reference proteome</keyword>
<dbReference type="Gene3D" id="1.20.1260.10">
    <property type="match status" value="1"/>
</dbReference>
<protein>
    <submittedName>
        <fullName evidence="1">Ferritin-like domain-containing protein</fullName>
    </submittedName>
</protein>
<dbReference type="Pfam" id="PF13668">
    <property type="entry name" value="Ferritin_2"/>
    <property type="match status" value="1"/>
</dbReference>
<dbReference type="RefSeq" id="WP_318598844.1">
    <property type="nucleotide sequence ID" value="NZ_JAWSTH010000056.1"/>
</dbReference>
<gene>
    <name evidence="1" type="ORF">R7226_19075</name>
</gene>
<evidence type="ECO:0000313" key="1">
    <source>
        <dbReference type="EMBL" id="MDW5596458.1"/>
    </source>
</evidence>
<proteinExistence type="predicted"/>
<dbReference type="SUPFAM" id="SSF47240">
    <property type="entry name" value="Ferritin-like"/>
    <property type="match status" value="1"/>
</dbReference>
<name>A0ABU4HT59_9ACTN</name>
<dbReference type="InterPro" id="IPR009078">
    <property type="entry name" value="Ferritin-like_SF"/>
</dbReference>
<reference evidence="2" key="1">
    <citation type="submission" date="2023-07" db="EMBL/GenBank/DDBJ databases">
        <title>Conexibacter stalactiti sp. nov., isolated from stalactites in a lava cave and emended description of the genus Conexibacter.</title>
        <authorList>
            <person name="Lee S.D."/>
        </authorList>
    </citation>
    <scope>NUCLEOTIDE SEQUENCE [LARGE SCALE GENOMIC DNA]</scope>
    <source>
        <strain evidence="2">KCTC 39840</strain>
    </source>
</reference>
<dbReference type="Proteomes" id="UP001284601">
    <property type="component" value="Unassembled WGS sequence"/>
</dbReference>